<dbReference type="Proteomes" id="UP000264217">
    <property type="component" value="Unassembled WGS sequence"/>
</dbReference>
<accession>A0A372NTG2</accession>
<dbReference type="AlphaFoldDB" id="A0A372NTG2"/>
<dbReference type="OrthoDB" id="1259728at2"/>
<sequence length="134" mass="15758">MKEFYERYEAQIRALAVAPIVFIALYFISREPKFSCDDYAKGFRDDYECHLILSHKSDDHIFAYFFGTDLYTHQSTDVKDGSKWISKNFDKFRKGDTIIKNKGEYTITIKRKGEVVSIPFECNRIYPDTLAARK</sequence>
<comment type="caution">
    <text evidence="2">The sequence shown here is derived from an EMBL/GenBank/DDBJ whole genome shotgun (WGS) entry which is preliminary data.</text>
</comment>
<keyword evidence="1" id="KW-1133">Transmembrane helix</keyword>
<evidence type="ECO:0000313" key="3">
    <source>
        <dbReference type="Proteomes" id="UP000264217"/>
    </source>
</evidence>
<dbReference type="RefSeq" id="WP_117392247.1">
    <property type="nucleotide sequence ID" value="NZ_QWDC01000002.1"/>
</dbReference>
<dbReference type="EMBL" id="QWDC01000002">
    <property type="protein sequence ID" value="RFZ92538.1"/>
    <property type="molecule type" value="Genomic_DNA"/>
</dbReference>
<proteinExistence type="predicted"/>
<feature type="transmembrane region" description="Helical" evidence="1">
    <location>
        <begin position="12"/>
        <end position="29"/>
    </location>
</feature>
<keyword evidence="1" id="KW-0472">Membrane</keyword>
<protein>
    <submittedName>
        <fullName evidence="2">Uncharacterized protein</fullName>
    </submittedName>
</protein>
<reference evidence="2 3" key="1">
    <citation type="submission" date="2018-08" db="EMBL/GenBank/DDBJ databases">
        <title>Mucilaginibacter sp. MYSH2.</title>
        <authorList>
            <person name="Seo T."/>
        </authorList>
    </citation>
    <scope>NUCLEOTIDE SEQUENCE [LARGE SCALE GENOMIC DNA]</scope>
    <source>
        <strain evidence="2 3">MYSH2</strain>
    </source>
</reference>
<name>A0A372NTG2_9SPHI</name>
<evidence type="ECO:0000313" key="2">
    <source>
        <dbReference type="EMBL" id="RFZ92538.1"/>
    </source>
</evidence>
<keyword evidence="1" id="KW-0812">Transmembrane</keyword>
<keyword evidence="3" id="KW-1185">Reference proteome</keyword>
<gene>
    <name evidence="2" type="ORF">D0C36_14020</name>
</gene>
<evidence type="ECO:0000256" key="1">
    <source>
        <dbReference type="SAM" id="Phobius"/>
    </source>
</evidence>
<organism evidence="2 3">
    <name type="scientific">Mucilaginibacter conchicola</name>
    <dbReference type="NCBI Taxonomy" id="2303333"/>
    <lineage>
        <taxon>Bacteria</taxon>
        <taxon>Pseudomonadati</taxon>
        <taxon>Bacteroidota</taxon>
        <taxon>Sphingobacteriia</taxon>
        <taxon>Sphingobacteriales</taxon>
        <taxon>Sphingobacteriaceae</taxon>
        <taxon>Mucilaginibacter</taxon>
    </lineage>
</organism>